<gene>
    <name evidence="1" type="ORF">GCM10007140_27090</name>
</gene>
<sequence length="54" mass="6321">MAFKGSKGWYIQELKKVGITRHPIELRKLETYKTSIIRSIYEKHVVNTETAKEA</sequence>
<name>A0A917AVA1_9BACI</name>
<evidence type="ECO:0008006" key="3">
    <source>
        <dbReference type="Google" id="ProtNLM"/>
    </source>
</evidence>
<proteinExistence type="predicted"/>
<dbReference type="Proteomes" id="UP000605259">
    <property type="component" value="Unassembled WGS sequence"/>
</dbReference>
<organism evidence="1 2">
    <name type="scientific">Priestia taiwanensis</name>
    <dbReference type="NCBI Taxonomy" id="1347902"/>
    <lineage>
        <taxon>Bacteria</taxon>
        <taxon>Bacillati</taxon>
        <taxon>Bacillota</taxon>
        <taxon>Bacilli</taxon>
        <taxon>Bacillales</taxon>
        <taxon>Bacillaceae</taxon>
        <taxon>Priestia</taxon>
    </lineage>
</organism>
<dbReference type="InterPro" id="IPR022580">
    <property type="entry name" value="DUF2639"/>
</dbReference>
<protein>
    <recommendedName>
        <fullName evidence="3">DUF2639 domain-containing protein</fullName>
    </recommendedName>
</protein>
<reference evidence="1" key="2">
    <citation type="submission" date="2020-09" db="EMBL/GenBank/DDBJ databases">
        <authorList>
            <person name="Sun Q."/>
            <person name="Zhou Y."/>
        </authorList>
    </citation>
    <scope>NUCLEOTIDE SEQUENCE</scope>
    <source>
        <strain evidence="1">CGMCC 1.12698</strain>
    </source>
</reference>
<keyword evidence="2" id="KW-1185">Reference proteome</keyword>
<comment type="caution">
    <text evidence="1">The sequence shown here is derived from an EMBL/GenBank/DDBJ whole genome shotgun (WGS) entry which is preliminary data.</text>
</comment>
<dbReference type="AlphaFoldDB" id="A0A917AVA1"/>
<evidence type="ECO:0000313" key="1">
    <source>
        <dbReference type="EMBL" id="GGE75917.1"/>
    </source>
</evidence>
<accession>A0A917AVA1</accession>
<evidence type="ECO:0000313" key="2">
    <source>
        <dbReference type="Proteomes" id="UP000605259"/>
    </source>
</evidence>
<reference evidence="1" key="1">
    <citation type="journal article" date="2014" name="Int. J. Syst. Evol. Microbiol.">
        <title>Complete genome sequence of Corynebacterium casei LMG S-19264T (=DSM 44701T), isolated from a smear-ripened cheese.</title>
        <authorList>
            <consortium name="US DOE Joint Genome Institute (JGI-PGF)"/>
            <person name="Walter F."/>
            <person name="Albersmeier A."/>
            <person name="Kalinowski J."/>
            <person name="Ruckert C."/>
        </authorList>
    </citation>
    <scope>NUCLEOTIDE SEQUENCE</scope>
    <source>
        <strain evidence="1">CGMCC 1.12698</strain>
    </source>
</reference>
<dbReference type="Pfam" id="PF11121">
    <property type="entry name" value="DUF2639"/>
    <property type="match status" value="1"/>
</dbReference>
<dbReference type="RefSeq" id="WP_188389019.1">
    <property type="nucleotide sequence ID" value="NZ_BMFK01000002.1"/>
</dbReference>
<dbReference type="EMBL" id="BMFK01000002">
    <property type="protein sequence ID" value="GGE75917.1"/>
    <property type="molecule type" value="Genomic_DNA"/>
</dbReference>